<name>A0A482XEN7_LAOST</name>
<organism evidence="2 3">
    <name type="scientific">Laodelphax striatellus</name>
    <name type="common">Small brown planthopper</name>
    <name type="synonym">Delphax striatella</name>
    <dbReference type="NCBI Taxonomy" id="195883"/>
    <lineage>
        <taxon>Eukaryota</taxon>
        <taxon>Metazoa</taxon>
        <taxon>Ecdysozoa</taxon>
        <taxon>Arthropoda</taxon>
        <taxon>Hexapoda</taxon>
        <taxon>Insecta</taxon>
        <taxon>Pterygota</taxon>
        <taxon>Neoptera</taxon>
        <taxon>Paraneoptera</taxon>
        <taxon>Hemiptera</taxon>
        <taxon>Auchenorrhyncha</taxon>
        <taxon>Fulgoroidea</taxon>
        <taxon>Delphacidae</taxon>
        <taxon>Criomorphinae</taxon>
        <taxon>Laodelphax</taxon>
    </lineage>
</organism>
<reference evidence="2 3" key="1">
    <citation type="journal article" date="2017" name="Gigascience">
        <title>Genome sequence of the small brown planthopper, Laodelphax striatellus.</title>
        <authorList>
            <person name="Zhu J."/>
            <person name="Jiang F."/>
            <person name="Wang X."/>
            <person name="Yang P."/>
            <person name="Bao Y."/>
            <person name="Zhao W."/>
            <person name="Wang W."/>
            <person name="Lu H."/>
            <person name="Wang Q."/>
            <person name="Cui N."/>
            <person name="Li J."/>
            <person name="Chen X."/>
            <person name="Luo L."/>
            <person name="Yu J."/>
            <person name="Kang L."/>
            <person name="Cui F."/>
        </authorList>
    </citation>
    <scope>NUCLEOTIDE SEQUENCE [LARGE SCALE GENOMIC DNA]</scope>
    <source>
        <strain evidence="2">Lst14</strain>
    </source>
</reference>
<gene>
    <name evidence="2" type="ORF">LSTR_LSTR003817</name>
</gene>
<comment type="caution">
    <text evidence="2">The sequence shown here is derived from an EMBL/GenBank/DDBJ whole genome shotgun (WGS) entry which is preliminary data.</text>
</comment>
<evidence type="ECO:0000256" key="1">
    <source>
        <dbReference type="SAM" id="MobiDB-lite"/>
    </source>
</evidence>
<sequence length="102" mass="11724">MKRKKKSPYGVVDEERRAKAENKKDSRWRKSEKKEDTSKPEPASACHPVLIKRRPRYKGLNITKTQPVEVELSWEKVRCCALCVPDLSGQSVIETSSRIIAK</sequence>
<evidence type="ECO:0000313" key="3">
    <source>
        <dbReference type="Proteomes" id="UP000291343"/>
    </source>
</evidence>
<evidence type="ECO:0000313" key="2">
    <source>
        <dbReference type="EMBL" id="RZF44177.1"/>
    </source>
</evidence>
<feature type="compositionally biased region" description="Basic and acidic residues" evidence="1">
    <location>
        <begin position="13"/>
        <end position="39"/>
    </location>
</feature>
<dbReference type="InParanoid" id="A0A482XEN7"/>
<keyword evidence="3" id="KW-1185">Reference proteome</keyword>
<dbReference type="AlphaFoldDB" id="A0A482XEN7"/>
<feature type="region of interest" description="Disordered" evidence="1">
    <location>
        <begin position="1"/>
        <end position="46"/>
    </location>
</feature>
<accession>A0A482XEN7</accession>
<dbReference type="Proteomes" id="UP000291343">
    <property type="component" value="Unassembled WGS sequence"/>
</dbReference>
<protein>
    <submittedName>
        <fullName evidence="2">Uncharacterized protein</fullName>
    </submittedName>
</protein>
<proteinExistence type="predicted"/>
<dbReference type="EMBL" id="QKKF02011224">
    <property type="protein sequence ID" value="RZF44177.1"/>
    <property type="molecule type" value="Genomic_DNA"/>
</dbReference>